<comment type="similarity">
    <text evidence="1">Belongs to the citrate synthase family.</text>
</comment>
<dbReference type="Pfam" id="PF00285">
    <property type="entry name" value="Citrate_synt"/>
    <property type="match status" value="1"/>
</dbReference>
<protein>
    <recommendedName>
        <fullName evidence="5">Citrate synthase</fullName>
    </recommendedName>
</protein>
<accession>A0A9W9WHI5</accession>
<dbReference type="GO" id="GO:0046912">
    <property type="term" value="F:acyltransferase activity, acyl groups converted into alkyl on transfer"/>
    <property type="evidence" value="ECO:0007669"/>
    <property type="project" value="InterPro"/>
</dbReference>
<dbReference type="GO" id="GO:0006099">
    <property type="term" value="P:tricarboxylic acid cycle"/>
    <property type="evidence" value="ECO:0007669"/>
    <property type="project" value="TreeGrafter"/>
</dbReference>
<dbReference type="InterPro" id="IPR016142">
    <property type="entry name" value="Citrate_synth-like_lrg_a-sub"/>
</dbReference>
<keyword evidence="4" id="KW-1185">Reference proteome</keyword>
<proteinExistence type="inferred from homology"/>
<organism evidence="3 4">
    <name type="scientific">Penicillium desertorum</name>
    <dbReference type="NCBI Taxonomy" id="1303715"/>
    <lineage>
        <taxon>Eukaryota</taxon>
        <taxon>Fungi</taxon>
        <taxon>Dikarya</taxon>
        <taxon>Ascomycota</taxon>
        <taxon>Pezizomycotina</taxon>
        <taxon>Eurotiomycetes</taxon>
        <taxon>Eurotiomycetidae</taxon>
        <taxon>Eurotiales</taxon>
        <taxon>Aspergillaceae</taxon>
        <taxon>Penicillium</taxon>
    </lineage>
</organism>
<evidence type="ECO:0000313" key="4">
    <source>
        <dbReference type="Proteomes" id="UP001147760"/>
    </source>
</evidence>
<dbReference type="InterPro" id="IPR016143">
    <property type="entry name" value="Citrate_synth-like_sm_a-sub"/>
</dbReference>
<dbReference type="EMBL" id="JAPWDO010000007">
    <property type="protein sequence ID" value="KAJ5462206.1"/>
    <property type="molecule type" value="Genomic_DNA"/>
</dbReference>
<evidence type="ECO:0008006" key="5">
    <source>
        <dbReference type="Google" id="ProtNLM"/>
    </source>
</evidence>
<evidence type="ECO:0000313" key="3">
    <source>
        <dbReference type="EMBL" id="KAJ5462206.1"/>
    </source>
</evidence>
<dbReference type="GO" id="GO:0005975">
    <property type="term" value="P:carbohydrate metabolic process"/>
    <property type="evidence" value="ECO:0007669"/>
    <property type="project" value="TreeGrafter"/>
</dbReference>
<dbReference type="Gene3D" id="1.10.230.10">
    <property type="entry name" value="Cytochrome P450-Terp, domain 2"/>
    <property type="match status" value="1"/>
</dbReference>
<sequence>MSTGTLFIRDSRTNVNYEIPINQNAVRATDMQGIRAPSLNSNRADQVAHGLRVYDPGLQNTAVTQSTISFSDHEHGLLLYRGYTLEQLWGCEFEEMFHLLLWGTYPTASQREELRQRLAQYMQEVPDTVRQSIFNLPYDDSPGPALQCPLPLILAGLSAYLACIPDVIPATANATIYQTDIKRADQIILQTVAAYAVIFGAVRSHRLGIPWRSPSLHQTYYENLFTMTGLVDRETDCPDPTRISCFRRFGTLNAEHGMALSVFTALVTASSLTDPVSCLISAVAAAHGPLHFGATESAQRALHDIGEPGNVPAFIEEIKAGKRKLFGYGHRTYKGMDPRVRPIQSILKDLTGVHQPLLKVAEAIEEAAAKDDYFSTRGLYPNADFYGNFVFTGIGFEPEMIPAAMLAHRIMGIMAHWREYMVNRGKLFRPIHLYTGQAEPTPRPRPKI</sequence>
<evidence type="ECO:0000256" key="1">
    <source>
        <dbReference type="ARBA" id="ARBA00010566"/>
    </source>
</evidence>
<dbReference type="PANTHER" id="PTHR11739">
    <property type="entry name" value="CITRATE SYNTHASE"/>
    <property type="match status" value="1"/>
</dbReference>
<dbReference type="InterPro" id="IPR002020">
    <property type="entry name" value="Citrate_synthase"/>
</dbReference>
<gene>
    <name evidence="3" type="ORF">N7530_010411</name>
</gene>
<dbReference type="AlphaFoldDB" id="A0A9W9WHI5"/>
<name>A0A9W9WHI5_9EURO</name>
<comment type="caution">
    <text evidence="3">The sequence shown here is derived from an EMBL/GenBank/DDBJ whole genome shotgun (WGS) entry which is preliminary data.</text>
</comment>
<dbReference type="InterPro" id="IPR036969">
    <property type="entry name" value="Citrate_synthase_sf"/>
</dbReference>
<dbReference type="OrthoDB" id="435022at2759"/>
<reference evidence="3" key="2">
    <citation type="journal article" date="2023" name="IMA Fungus">
        <title>Comparative genomic study of the Penicillium genus elucidates a diverse pangenome and 15 lateral gene transfer events.</title>
        <authorList>
            <person name="Petersen C."/>
            <person name="Sorensen T."/>
            <person name="Nielsen M.R."/>
            <person name="Sondergaard T.E."/>
            <person name="Sorensen J.L."/>
            <person name="Fitzpatrick D.A."/>
            <person name="Frisvad J.C."/>
            <person name="Nielsen K.L."/>
        </authorList>
    </citation>
    <scope>NUCLEOTIDE SEQUENCE</scope>
    <source>
        <strain evidence="3">IBT 17660</strain>
    </source>
</reference>
<reference evidence="3" key="1">
    <citation type="submission" date="2022-12" db="EMBL/GenBank/DDBJ databases">
        <authorList>
            <person name="Petersen C."/>
        </authorList>
    </citation>
    <scope>NUCLEOTIDE SEQUENCE</scope>
    <source>
        <strain evidence="3">IBT 17660</strain>
    </source>
</reference>
<keyword evidence="2" id="KW-0808">Transferase</keyword>
<dbReference type="SUPFAM" id="SSF48256">
    <property type="entry name" value="Citrate synthase"/>
    <property type="match status" value="1"/>
</dbReference>
<dbReference type="Gene3D" id="1.10.580.10">
    <property type="entry name" value="Citrate Synthase, domain 1"/>
    <property type="match status" value="1"/>
</dbReference>
<evidence type="ECO:0000256" key="2">
    <source>
        <dbReference type="ARBA" id="ARBA00022679"/>
    </source>
</evidence>
<dbReference type="GO" id="GO:0005759">
    <property type="term" value="C:mitochondrial matrix"/>
    <property type="evidence" value="ECO:0007669"/>
    <property type="project" value="TreeGrafter"/>
</dbReference>
<dbReference type="Proteomes" id="UP001147760">
    <property type="component" value="Unassembled WGS sequence"/>
</dbReference>
<dbReference type="PANTHER" id="PTHR11739:SF4">
    <property type="entry name" value="CITRATE SYNTHASE, PEROXISOMAL"/>
    <property type="match status" value="1"/>
</dbReference>